<feature type="domain" description="C2H2-type" evidence="10">
    <location>
        <begin position="1470"/>
        <end position="1497"/>
    </location>
</feature>
<evidence type="ECO:0000256" key="4">
    <source>
        <dbReference type="ARBA" id="ARBA00022771"/>
    </source>
</evidence>
<feature type="domain" description="C2H2-type" evidence="10">
    <location>
        <begin position="468"/>
        <end position="496"/>
    </location>
</feature>
<dbReference type="Ensembl" id="ENSCCRT00010125823.1">
    <property type="protein sequence ID" value="ENSCCRP00010113122.1"/>
    <property type="gene ID" value="ENSCCRG00010049818.1"/>
</dbReference>
<dbReference type="GO" id="GO:0005634">
    <property type="term" value="C:nucleus"/>
    <property type="evidence" value="ECO:0007669"/>
    <property type="project" value="UniProtKB-SubCell"/>
</dbReference>
<keyword evidence="3" id="KW-0677">Repeat</keyword>
<reference evidence="11" key="1">
    <citation type="submission" date="2025-08" db="UniProtKB">
        <authorList>
            <consortium name="Ensembl"/>
        </authorList>
    </citation>
    <scope>IDENTIFICATION</scope>
</reference>
<feature type="domain" description="C2H2-type" evidence="10">
    <location>
        <begin position="113"/>
        <end position="140"/>
    </location>
</feature>
<feature type="compositionally biased region" description="Acidic residues" evidence="9">
    <location>
        <begin position="974"/>
        <end position="992"/>
    </location>
</feature>
<feature type="domain" description="C2H2-type" evidence="10">
    <location>
        <begin position="1079"/>
        <end position="1107"/>
    </location>
</feature>
<dbReference type="GO" id="GO:0008270">
    <property type="term" value="F:zinc ion binding"/>
    <property type="evidence" value="ECO:0007669"/>
    <property type="project" value="UniProtKB-KW"/>
</dbReference>
<feature type="domain" description="C2H2-type" evidence="10">
    <location>
        <begin position="1413"/>
        <end position="1441"/>
    </location>
</feature>
<dbReference type="FunFam" id="3.30.160.60:FF:002117">
    <property type="entry name" value="Zinc finger protein 142"/>
    <property type="match status" value="1"/>
</dbReference>
<dbReference type="Pfam" id="PF23574">
    <property type="entry name" value="zf-C2H2_ZNF142_18"/>
    <property type="match status" value="1"/>
</dbReference>
<feature type="compositionally biased region" description="Basic and acidic residues" evidence="9">
    <location>
        <begin position="709"/>
        <end position="720"/>
    </location>
</feature>
<feature type="domain" description="C2H2-type" evidence="10">
    <location>
        <begin position="265"/>
        <end position="293"/>
    </location>
</feature>
<feature type="domain" description="C2H2-type" evidence="10">
    <location>
        <begin position="379"/>
        <end position="406"/>
    </location>
</feature>
<proteinExistence type="predicted"/>
<keyword evidence="2" id="KW-0479">Metal-binding</keyword>
<feature type="region of interest" description="Disordered" evidence="9">
    <location>
        <begin position="679"/>
        <end position="720"/>
    </location>
</feature>
<sequence length="1568" mass="179539">MEQQKPGCDSKQLKHVENNAAETPEALSQLKGMDMPIQARSKKSVTEKLKASTKKGKKCATISQEKFPSKVGHVAEGTEHMFRTHICSECRRCFKTRSHLIEHMRIHFPDPSLQCPTCKHYFTSKSKLRVHMLRETGQKLHRCHLCEYGSVERNSLRRHLAGVHGHQEDDAPNGELFKCPTCQKTFCQSQALKSHMKSHSKTRDGQPLPCFHNGCAFQCTEKKQLLKHALDAHQIEAVECRHHACGAFFGSLEDMEKHLRTHQAYHCPHCDFSCSNKSLFQQHKRQGHPGNQELNCSFCPFSTLNPVEFDQHVGHFHASEKTHHCEQCSFVTAHKRVLKRHMLMHTGEKPHKCTLCDFRCRDETYLSKHMLTHSDDKQHMCSECGYVTKWKHYLSVHMRKHAGDLRYKCNQCPYRCHRIDQLNSHKLRHQEKSLICEVCAYSCKRKTELRSHMQLKHSTKADPQTPLYQCTFCPYTTKYRQALHSHENCRHTRTRVFCCALCRYTTFSNTGLFLHKKKSHGYVPGDVGWLEKYAQKEKEQSSVDLTHNFFSKTTASQTSNSEYREETVNTKVSNRFLIDDSKDVSVNDNETEAIAATIGGTEEITLVQQASLDIESAREEASNLSEGHPNNEEQCGSPLFTSQTSQSSTRMVLAETVNIHDTAFDGNFESHTLQTVHQNFPQPSVDDDDDNAAYFEDQSDSEDLPPLTENERSREGLHQEKCVEASASETRLHVMRKQDKEQAEALVLEGRVQMLVVQTRDSMYQCSRCSYVTRKQAALIRHCRSSCQVMKAGLRCQDCGMQFKQQRSLNTHLRKCQSLLRCRKKSVFASTVGKSGSCEGSSGSNASMQVQSTTLKSLTMHPEPVEVTDSTDSRVQDLAEPEGPLSPIIAAAVNETDSLTSTTKGGQEIVRSRNKLAEKEGLVNDEISGYIEDDGRYSCRKCPFSSVRKVTIDRHCATCSGSTRKVDLAEMGEQFEQEDNPSDSEHDQEEVGANDSERDSVEEERPQDPKPRFSCPNCPFLCHQKRALASHQIKGCLKPGEIQCPQCSFVAKSETSLNHHILGHKKEKKVTRGKISGNLQCNLCSFTCKQERCLTQHVAVKHEGVRPHQCRFCSFSTIRRYRLEAHESMHTGVGRHSCDLCGQTFGTTSRLRLHHQRIHGKQATHFCSLCDYRAYNLSDINRHNLSCHTGDLSYHCSQCNARFSSDVALRQHSNRAHPDANSLSCTQCSFTCGCQAALKTHMQREHPEIKTKDPQNGTEKQSKMSITHQCLVCSFSTHKRLLLVQHMLDEHEDGAAEEKTLKCDVCGFSCTHKVVFDQHVRSHGGTCLFKCTECKFSTRNKQKITWHIRIHTGEKPYRCEKCNYACADPSRLKYHMRIHMEERKYLCPECGYKCKWVNQLKYHMTKHTGAKPYACEDCEYRTNRADALRIHQETRHRDERSFICEKCGKAFKTRFLLKTHQRKHSEERPYVCSICQRAFRWPAGLRHHYLSHTNKLPFYCLHCPYRAKQKFQVVKHLQRHHPDLPVQDGVGKDQEASMSTQKTWIREAQERQEDGQTALEHMQTAGDM</sequence>
<feature type="domain" description="C2H2-type" evidence="10">
    <location>
        <begin position="238"/>
        <end position="262"/>
    </location>
</feature>
<dbReference type="InterPro" id="IPR056438">
    <property type="entry name" value="Znf-C2H2_CTCF"/>
</dbReference>
<dbReference type="Pfam" id="PF23611">
    <property type="entry name" value="zf-C2H2_16"/>
    <property type="match status" value="3"/>
</dbReference>
<feature type="domain" description="C2H2-type" evidence="10">
    <location>
        <begin position="1357"/>
        <end position="1384"/>
    </location>
</feature>
<feature type="domain" description="C2H2-type" evidence="10">
    <location>
        <begin position="85"/>
        <end position="112"/>
    </location>
</feature>
<dbReference type="GO" id="GO:0000978">
    <property type="term" value="F:RNA polymerase II cis-regulatory region sequence-specific DNA binding"/>
    <property type="evidence" value="ECO:0007669"/>
    <property type="project" value="TreeGrafter"/>
</dbReference>
<feature type="domain" description="C2H2-type" evidence="10">
    <location>
        <begin position="351"/>
        <end position="378"/>
    </location>
</feature>
<dbReference type="FunFam" id="3.30.160.60:FF:000891">
    <property type="entry name" value="Zinc finger protein 142"/>
    <property type="match status" value="1"/>
</dbReference>
<feature type="domain" description="C2H2-type" evidence="10">
    <location>
        <begin position="1442"/>
        <end position="1469"/>
    </location>
</feature>
<accession>A0A8C1PX85</accession>
<dbReference type="FunFam" id="3.30.160.60:FF:001033">
    <property type="entry name" value="Zinc finger protein 142"/>
    <property type="match status" value="1"/>
</dbReference>
<gene>
    <name evidence="11" type="primary">LOC109088734</name>
</gene>
<feature type="region of interest" description="Disordered" evidence="9">
    <location>
        <begin position="857"/>
        <end position="879"/>
    </location>
</feature>
<keyword evidence="4 8" id="KW-0863">Zinc-finger</keyword>
<dbReference type="PANTHER" id="PTHR24376:SF243">
    <property type="entry name" value="C2H2-TYPE DOMAIN-CONTAINING PROTEIN"/>
    <property type="match status" value="1"/>
</dbReference>
<feature type="region of interest" description="Disordered" evidence="9">
    <location>
        <begin position="1"/>
        <end position="44"/>
    </location>
</feature>
<keyword evidence="6" id="KW-0238">DNA-binding</keyword>
<dbReference type="FunFam" id="3.30.160.60:FF:002871">
    <property type="entry name" value="Zinc finger protein 142"/>
    <property type="match status" value="1"/>
</dbReference>
<dbReference type="FunFam" id="3.30.160.60:FF:001208">
    <property type="entry name" value="Zinc finger protein 142"/>
    <property type="match status" value="1"/>
</dbReference>
<feature type="domain" description="C2H2-type" evidence="10">
    <location>
        <begin position="1329"/>
        <end position="1356"/>
    </location>
</feature>
<evidence type="ECO:0000259" key="10">
    <source>
        <dbReference type="PROSITE" id="PS50157"/>
    </source>
</evidence>
<evidence type="ECO:0000256" key="9">
    <source>
        <dbReference type="SAM" id="MobiDB-lite"/>
    </source>
</evidence>
<feature type="domain" description="C2H2-type" evidence="10">
    <location>
        <begin position="1194"/>
        <end position="1222"/>
    </location>
</feature>
<dbReference type="InterPro" id="IPR013087">
    <property type="entry name" value="Znf_C2H2_type"/>
</dbReference>
<keyword evidence="5" id="KW-0862">Zinc</keyword>
<evidence type="ECO:0000313" key="12">
    <source>
        <dbReference type="Proteomes" id="UP000694427"/>
    </source>
</evidence>
<evidence type="ECO:0000313" key="11">
    <source>
        <dbReference type="Ensembl" id="ENSCCRP00010113122.1"/>
    </source>
</evidence>
<evidence type="ECO:0000256" key="5">
    <source>
        <dbReference type="ARBA" id="ARBA00022833"/>
    </source>
</evidence>
<feature type="domain" description="C2H2-type" evidence="10">
    <location>
        <begin position="177"/>
        <end position="204"/>
    </location>
</feature>
<comment type="subcellular location">
    <subcellularLocation>
        <location evidence="1">Nucleus</location>
    </subcellularLocation>
</comment>
<evidence type="ECO:0000256" key="1">
    <source>
        <dbReference type="ARBA" id="ARBA00004123"/>
    </source>
</evidence>
<protein>
    <submittedName>
        <fullName evidence="11">Zinc finger protein 142-like</fullName>
    </submittedName>
</protein>
<dbReference type="Pfam" id="PF00096">
    <property type="entry name" value="zf-C2H2"/>
    <property type="match status" value="4"/>
</dbReference>
<feature type="region of interest" description="Disordered" evidence="9">
    <location>
        <begin position="974"/>
        <end position="1011"/>
    </location>
</feature>
<dbReference type="SMART" id="SM00355">
    <property type="entry name" value="ZnF_C2H2"/>
    <property type="match status" value="35"/>
</dbReference>
<evidence type="ECO:0000256" key="6">
    <source>
        <dbReference type="ARBA" id="ARBA00023125"/>
    </source>
</evidence>
<feature type="domain" description="C2H2-type" evidence="10">
    <location>
        <begin position="1385"/>
        <end position="1412"/>
    </location>
</feature>
<dbReference type="SUPFAM" id="SSF57667">
    <property type="entry name" value="beta-beta-alpha zinc fingers"/>
    <property type="match status" value="13"/>
</dbReference>
<reference evidence="11" key="2">
    <citation type="submission" date="2025-09" db="UniProtKB">
        <authorList>
            <consortium name="Ensembl"/>
        </authorList>
    </citation>
    <scope>IDENTIFICATION</scope>
</reference>
<evidence type="ECO:0000256" key="3">
    <source>
        <dbReference type="ARBA" id="ARBA00022737"/>
    </source>
</evidence>
<evidence type="ECO:0000256" key="2">
    <source>
        <dbReference type="ARBA" id="ARBA00022723"/>
    </source>
</evidence>
<evidence type="ECO:0000256" key="7">
    <source>
        <dbReference type="ARBA" id="ARBA00023242"/>
    </source>
</evidence>
<keyword evidence="7" id="KW-0539">Nucleus</keyword>
<feature type="compositionally biased region" description="Acidic residues" evidence="9">
    <location>
        <begin position="685"/>
        <end position="703"/>
    </location>
</feature>
<dbReference type="InterPro" id="IPR036236">
    <property type="entry name" value="Znf_C2H2_sf"/>
</dbReference>
<feature type="domain" description="C2H2-type" evidence="10">
    <location>
        <begin position="1136"/>
        <end position="1164"/>
    </location>
</feature>
<dbReference type="PROSITE" id="PS00028">
    <property type="entry name" value="ZINC_FINGER_C2H2_1"/>
    <property type="match status" value="16"/>
</dbReference>
<feature type="compositionally biased region" description="Basic and acidic residues" evidence="9">
    <location>
        <begin position="995"/>
        <end position="1011"/>
    </location>
</feature>
<keyword evidence="12" id="KW-1185">Reference proteome</keyword>
<dbReference type="FunFam" id="3.30.160.60:FF:001127">
    <property type="entry name" value="Zinc finger protein 142"/>
    <property type="match status" value="1"/>
</dbReference>
<dbReference type="Gene3D" id="3.30.160.60">
    <property type="entry name" value="Classic Zinc Finger"/>
    <property type="match status" value="20"/>
</dbReference>
<name>A0A8C1PX85_CYPCA</name>
<feature type="region of interest" description="Disordered" evidence="9">
    <location>
        <begin position="619"/>
        <end position="646"/>
    </location>
</feature>
<dbReference type="FunFam" id="3.30.160.60:FF:001062">
    <property type="entry name" value="Zinc finger protein 142"/>
    <property type="match status" value="1"/>
</dbReference>
<evidence type="ECO:0000256" key="8">
    <source>
        <dbReference type="PROSITE-ProRule" id="PRU00042"/>
    </source>
</evidence>
<feature type="domain" description="C2H2-type" evidence="10">
    <location>
        <begin position="323"/>
        <end position="350"/>
    </location>
</feature>
<dbReference type="InterPro" id="IPR057828">
    <property type="entry name" value="Znf_C2H2_ZNF142_13th"/>
</dbReference>
<organism evidence="11 12">
    <name type="scientific">Cyprinus carpio</name>
    <name type="common">Common carp</name>
    <dbReference type="NCBI Taxonomy" id="7962"/>
    <lineage>
        <taxon>Eukaryota</taxon>
        <taxon>Metazoa</taxon>
        <taxon>Chordata</taxon>
        <taxon>Craniata</taxon>
        <taxon>Vertebrata</taxon>
        <taxon>Euteleostomi</taxon>
        <taxon>Actinopterygii</taxon>
        <taxon>Neopterygii</taxon>
        <taxon>Teleostei</taxon>
        <taxon>Ostariophysi</taxon>
        <taxon>Cypriniformes</taxon>
        <taxon>Cyprinidae</taxon>
        <taxon>Cyprininae</taxon>
        <taxon>Cyprinus</taxon>
    </lineage>
</organism>
<feature type="domain" description="C2H2-type" evidence="10">
    <location>
        <begin position="794"/>
        <end position="826"/>
    </location>
</feature>
<dbReference type="GO" id="GO:0001228">
    <property type="term" value="F:DNA-binding transcription activator activity, RNA polymerase II-specific"/>
    <property type="evidence" value="ECO:0007669"/>
    <property type="project" value="TreeGrafter"/>
</dbReference>
<dbReference type="FunFam" id="3.30.160.60:FF:000614">
    <property type="entry name" value="Zinc finger protein 142"/>
    <property type="match status" value="1"/>
</dbReference>
<dbReference type="FunFam" id="3.30.160.60:FF:002452">
    <property type="entry name" value="zinc finger protein 142 isoform X4"/>
    <property type="match status" value="1"/>
</dbReference>
<dbReference type="FunFam" id="3.30.160.60:FF:005213">
    <property type="match status" value="1"/>
</dbReference>
<dbReference type="FunFam" id="3.30.160.60:FF:001657">
    <property type="entry name" value="Zinc finger protein 142"/>
    <property type="match status" value="1"/>
</dbReference>
<dbReference type="Proteomes" id="UP000694427">
    <property type="component" value="Unplaced"/>
</dbReference>
<dbReference type="PROSITE" id="PS50157">
    <property type="entry name" value="ZINC_FINGER_C2H2_2"/>
    <property type="match status" value="19"/>
</dbReference>
<dbReference type="PANTHER" id="PTHR24376">
    <property type="entry name" value="ZINC FINGER PROTEIN"/>
    <property type="match status" value="1"/>
</dbReference>